<evidence type="ECO:0000256" key="1">
    <source>
        <dbReference type="PROSITE-ProRule" id="PRU00284"/>
    </source>
</evidence>
<dbReference type="SMART" id="SM00283">
    <property type="entry name" value="MA"/>
    <property type="match status" value="1"/>
</dbReference>
<comment type="caution">
    <text evidence="3">The sequence shown here is derived from an EMBL/GenBank/DDBJ whole genome shotgun (WGS) entry which is preliminary data.</text>
</comment>
<name>A0A7Y0BN25_9SPHN</name>
<dbReference type="Pfam" id="PF00015">
    <property type="entry name" value="MCPsignal"/>
    <property type="match status" value="1"/>
</dbReference>
<reference evidence="3 4" key="1">
    <citation type="submission" date="2020-04" db="EMBL/GenBank/DDBJ databases">
        <title>Novosphingobium sp. TW-4 isolated from soil.</title>
        <authorList>
            <person name="Dahal R.H."/>
            <person name="Chaudhary D.K."/>
        </authorList>
    </citation>
    <scope>NUCLEOTIDE SEQUENCE [LARGE SCALE GENOMIC DNA]</scope>
    <source>
        <strain evidence="3 4">TW-4</strain>
    </source>
</reference>
<dbReference type="GO" id="GO:0016020">
    <property type="term" value="C:membrane"/>
    <property type="evidence" value="ECO:0007669"/>
    <property type="project" value="InterPro"/>
</dbReference>
<dbReference type="RefSeq" id="WP_169492732.1">
    <property type="nucleotide sequence ID" value="NZ_JABBGM010000002.1"/>
</dbReference>
<dbReference type="GO" id="GO:0006935">
    <property type="term" value="P:chemotaxis"/>
    <property type="evidence" value="ECO:0007669"/>
    <property type="project" value="InterPro"/>
</dbReference>
<dbReference type="Proteomes" id="UP000583556">
    <property type="component" value="Unassembled WGS sequence"/>
</dbReference>
<organism evidence="3 4">
    <name type="scientific">Novosphingobium olei</name>
    <dbReference type="NCBI Taxonomy" id="2728851"/>
    <lineage>
        <taxon>Bacteria</taxon>
        <taxon>Pseudomonadati</taxon>
        <taxon>Pseudomonadota</taxon>
        <taxon>Alphaproteobacteria</taxon>
        <taxon>Sphingomonadales</taxon>
        <taxon>Sphingomonadaceae</taxon>
        <taxon>Novosphingobium</taxon>
    </lineage>
</organism>
<keyword evidence="4" id="KW-1185">Reference proteome</keyword>
<dbReference type="Gene3D" id="1.10.287.950">
    <property type="entry name" value="Methyl-accepting chemotaxis protein"/>
    <property type="match status" value="1"/>
</dbReference>
<gene>
    <name evidence="3" type="ORF">HHL27_07560</name>
</gene>
<dbReference type="GO" id="GO:0004888">
    <property type="term" value="F:transmembrane signaling receptor activity"/>
    <property type="evidence" value="ECO:0007669"/>
    <property type="project" value="InterPro"/>
</dbReference>
<evidence type="ECO:0000259" key="2">
    <source>
        <dbReference type="PROSITE" id="PS50111"/>
    </source>
</evidence>
<dbReference type="PRINTS" id="PR00260">
    <property type="entry name" value="CHEMTRNSDUCR"/>
</dbReference>
<evidence type="ECO:0000313" key="4">
    <source>
        <dbReference type="Proteomes" id="UP000583556"/>
    </source>
</evidence>
<protein>
    <recommendedName>
        <fullName evidence="2">Methyl-accepting transducer domain-containing protein</fullName>
    </recommendedName>
</protein>
<keyword evidence="1" id="KW-0807">Transducer</keyword>
<dbReference type="AlphaFoldDB" id="A0A7Y0BN25"/>
<dbReference type="PROSITE" id="PS50111">
    <property type="entry name" value="CHEMOTAXIS_TRANSDUC_2"/>
    <property type="match status" value="1"/>
</dbReference>
<evidence type="ECO:0000313" key="3">
    <source>
        <dbReference type="EMBL" id="NML93521.1"/>
    </source>
</evidence>
<feature type="domain" description="Methyl-accepting transducer" evidence="2">
    <location>
        <begin position="89"/>
        <end position="343"/>
    </location>
</feature>
<dbReference type="InterPro" id="IPR004090">
    <property type="entry name" value="Chemotax_Me-accpt_rcpt"/>
</dbReference>
<sequence>MRRIALLPRSRLAILVMVGGIAAALGGASALAGVAAGLCAAVTLMRDRSNDEQAPTEAETVPDVEHASPIASLAFLNDPFAIPPPVLADMQAVEPFVETLCGQIEGIQNDVENGVVAVVDKVRAVDRASQSQRDRIRATLAGADTIMRATEVPGEIVSRLATMLAERDQQIEANFAGLQTLADEFQGLRSTVDMITKIADKAFFLSVNAAVEAQHRGGAGSAFALIAAEMRSLAKQTAESAHDVGVDINAFSERMHDQITAAMPSKKAGLETLDSLVDELRQAQDRILESSSDLDRVIQTLDAGHWEIVTTLSDILGNLQFQDVMRQRLEQVFNALRALEDLVARANRGAPPARSLLEVLEDQRNGYVMESQRNVYSTVLAGEEAIQPSDAKIELF</sequence>
<dbReference type="SUPFAM" id="SSF58104">
    <property type="entry name" value="Methyl-accepting chemotaxis protein (MCP) signaling domain"/>
    <property type="match status" value="1"/>
</dbReference>
<dbReference type="GO" id="GO:0007165">
    <property type="term" value="P:signal transduction"/>
    <property type="evidence" value="ECO:0007669"/>
    <property type="project" value="UniProtKB-KW"/>
</dbReference>
<proteinExistence type="predicted"/>
<dbReference type="InterPro" id="IPR004089">
    <property type="entry name" value="MCPsignal_dom"/>
</dbReference>
<dbReference type="EMBL" id="JABBGM010000002">
    <property type="protein sequence ID" value="NML93521.1"/>
    <property type="molecule type" value="Genomic_DNA"/>
</dbReference>
<accession>A0A7Y0BN25</accession>